<dbReference type="AlphaFoldDB" id="A0A6A6KPB5"/>
<evidence type="ECO:0000256" key="2">
    <source>
        <dbReference type="SAM" id="SignalP"/>
    </source>
</evidence>
<evidence type="ECO:0000313" key="5">
    <source>
        <dbReference type="Proteomes" id="UP000467840"/>
    </source>
</evidence>
<reference evidence="4 5" key="1">
    <citation type="journal article" date="2020" name="Mol. Plant">
        <title>The Chromosome-Based Rubber Tree Genome Provides New Insights into Spurge Genome Evolution and Rubber Biosynthesis.</title>
        <authorList>
            <person name="Liu J."/>
            <person name="Shi C."/>
            <person name="Shi C.C."/>
            <person name="Li W."/>
            <person name="Zhang Q.J."/>
            <person name="Zhang Y."/>
            <person name="Li K."/>
            <person name="Lu H.F."/>
            <person name="Shi C."/>
            <person name="Zhu S.T."/>
            <person name="Xiao Z.Y."/>
            <person name="Nan H."/>
            <person name="Yue Y."/>
            <person name="Zhu X.G."/>
            <person name="Wu Y."/>
            <person name="Hong X.N."/>
            <person name="Fan G.Y."/>
            <person name="Tong Y."/>
            <person name="Zhang D."/>
            <person name="Mao C.L."/>
            <person name="Liu Y.L."/>
            <person name="Hao S.J."/>
            <person name="Liu W.Q."/>
            <person name="Lv M.Q."/>
            <person name="Zhang H.B."/>
            <person name="Liu Y."/>
            <person name="Hu-Tang G.R."/>
            <person name="Wang J.P."/>
            <person name="Wang J.H."/>
            <person name="Sun Y.H."/>
            <person name="Ni S.B."/>
            <person name="Chen W.B."/>
            <person name="Zhang X.C."/>
            <person name="Jiao Y.N."/>
            <person name="Eichler E.E."/>
            <person name="Li G.H."/>
            <person name="Liu X."/>
            <person name="Gao L.Z."/>
        </authorList>
    </citation>
    <scope>NUCLEOTIDE SEQUENCE [LARGE SCALE GENOMIC DNA]</scope>
    <source>
        <strain evidence="5">cv. GT1</strain>
        <tissue evidence="4">Leaf</tissue>
    </source>
</reference>
<evidence type="ECO:0000313" key="4">
    <source>
        <dbReference type="EMBL" id="KAF2290811.1"/>
    </source>
</evidence>
<feature type="signal peptide" evidence="2">
    <location>
        <begin position="1"/>
        <end position="20"/>
    </location>
</feature>
<keyword evidence="1 2" id="KW-0732">Signal</keyword>
<dbReference type="PANTHER" id="PTHR22953">
    <property type="entry name" value="ACID PHOSPHATASE RELATED"/>
    <property type="match status" value="1"/>
</dbReference>
<feature type="chain" id="PRO_5025352752" description="Purple acid phosphatase C-terminal domain-containing protein" evidence="2">
    <location>
        <begin position="21"/>
        <end position="162"/>
    </location>
</feature>
<evidence type="ECO:0000256" key="1">
    <source>
        <dbReference type="ARBA" id="ARBA00022729"/>
    </source>
</evidence>
<gene>
    <name evidence="4" type="ORF">GH714_015575</name>
</gene>
<proteinExistence type="predicted"/>
<accession>A0A6A6KPB5</accession>
<name>A0A6A6KPB5_HEVBR</name>
<dbReference type="InterPro" id="IPR039331">
    <property type="entry name" value="PAPs-like"/>
</dbReference>
<dbReference type="EMBL" id="JAAGAX010000015">
    <property type="protein sequence ID" value="KAF2290811.1"/>
    <property type="molecule type" value="Genomic_DNA"/>
</dbReference>
<feature type="domain" description="Purple acid phosphatase C-terminal" evidence="3">
    <location>
        <begin position="84"/>
        <end position="135"/>
    </location>
</feature>
<dbReference type="InterPro" id="IPR025733">
    <property type="entry name" value="PAPs_C"/>
</dbReference>
<dbReference type="GO" id="GO:0003993">
    <property type="term" value="F:acid phosphatase activity"/>
    <property type="evidence" value="ECO:0007669"/>
    <property type="project" value="InterPro"/>
</dbReference>
<dbReference type="PANTHER" id="PTHR22953:SF120">
    <property type="entry name" value="PURPLE ACID PHOSPHATASE 11-RELATED"/>
    <property type="match status" value="1"/>
</dbReference>
<protein>
    <recommendedName>
        <fullName evidence="3">Purple acid phosphatase C-terminal domain-containing protein</fullName>
    </recommendedName>
</protein>
<comment type="caution">
    <text evidence="4">The sequence shown here is derived from an EMBL/GenBank/DDBJ whole genome shotgun (WGS) entry which is preliminary data.</text>
</comment>
<organism evidence="4 5">
    <name type="scientific">Hevea brasiliensis</name>
    <name type="common">Para rubber tree</name>
    <name type="synonym">Siphonia brasiliensis</name>
    <dbReference type="NCBI Taxonomy" id="3981"/>
    <lineage>
        <taxon>Eukaryota</taxon>
        <taxon>Viridiplantae</taxon>
        <taxon>Streptophyta</taxon>
        <taxon>Embryophyta</taxon>
        <taxon>Tracheophyta</taxon>
        <taxon>Spermatophyta</taxon>
        <taxon>Magnoliopsida</taxon>
        <taxon>eudicotyledons</taxon>
        <taxon>Gunneridae</taxon>
        <taxon>Pentapetalae</taxon>
        <taxon>rosids</taxon>
        <taxon>fabids</taxon>
        <taxon>Malpighiales</taxon>
        <taxon>Euphorbiaceae</taxon>
        <taxon>Crotonoideae</taxon>
        <taxon>Micrandreae</taxon>
        <taxon>Hevea</taxon>
    </lineage>
</organism>
<keyword evidence="5" id="KW-1185">Reference proteome</keyword>
<evidence type="ECO:0000259" key="3">
    <source>
        <dbReference type="Pfam" id="PF14008"/>
    </source>
</evidence>
<dbReference type="SUPFAM" id="SSF56300">
    <property type="entry name" value="Metallo-dependent phosphatases"/>
    <property type="match status" value="1"/>
</dbReference>
<dbReference type="Gene3D" id="3.60.21.10">
    <property type="match status" value="1"/>
</dbReference>
<sequence length="162" mass="18392">MASIVWFLLLLLNIAKSCQGGSPVIQSRYFYELGSHKATRRFSFVTPPEVGPDVPYTLALWNRISNVRYNITNGQTPPIKDTSAPVYITIGDGGNIEGLANSYSAFREASFGHAILEIKNRTHAHYTWHRNHDNEPIVADSLWLYNRHWYPEEEHSSASNMV</sequence>
<dbReference type="InterPro" id="IPR029052">
    <property type="entry name" value="Metallo-depent_PP-like"/>
</dbReference>
<dbReference type="Proteomes" id="UP000467840">
    <property type="component" value="Chromosome 2"/>
</dbReference>
<dbReference type="Pfam" id="PF14008">
    <property type="entry name" value="Metallophos_C"/>
    <property type="match status" value="1"/>
</dbReference>